<evidence type="ECO:0000313" key="1">
    <source>
        <dbReference type="EMBL" id="KAK3254737.1"/>
    </source>
</evidence>
<dbReference type="AlphaFoldDB" id="A0AAE0F802"/>
<comment type="caution">
    <text evidence="1">The sequence shown here is derived from an EMBL/GenBank/DDBJ whole genome shotgun (WGS) entry which is preliminary data.</text>
</comment>
<dbReference type="Proteomes" id="UP001190700">
    <property type="component" value="Unassembled WGS sequence"/>
</dbReference>
<dbReference type="InterPro" id="IPR011050">
    <property type="entry name" value="Pectin_lyase_fold/virulence"/>
</dbReference>
<protein>
    <recommendedName>
        <fullName evidence="3">Right handed beta helix domain-containing protein</fullName>
    </recommendedName>
</protein>
<proteinExistence type="predicted"/>
<dbReference type="EMBL" id="LGRX02023239">
    <property type="protein sequence ID" value="KAK3254737.1"/>
    <property type="molecule type" value="Genomic_DNA"/>
</dbReference>
<organism evidence="1 2">
    <name type="scientific">Cymbomonas tetramitiformis</name>
    <dbReference type="NCBI Taxonomy" id="36881"/>
    <lineage>
        <taxon>Eukaryota</taxon>
        <taxon>Viridiplantae</taxon>
        <taxon>Chlorophyta</taxon>
        <taxon>Pyramimonadophyceae</taxon>
        <taxon>Pyramimonadales</taxon>
        <taxon>Pyramimonadaceae</taxon>
        <taxon>Cymbomonas</taxon>
    </lineage>
</organism>
<evidence type="ECO:0008006" key="3">
    <source>
        <dbReference type="Google" id="ProtNLM"/>
    </source>
</evidence>
<dbReference type="SUPFAM" id="SSF51126">
    <property type="entry name" value="Pectin lyase-like"/>
    <property type="match status" value="1"/>
</dbReference>
<sequence length="443" mass="45938">VVGCQFEGNLARLSGGTFYITSNSLVDLEGSLFSSSQADDEGGALLVTGFASIHLRHSVLSGNSAVRGAGVSLRDYSTFSGTDTLLAQNHAEVEGGGAYLISAGDQGISTVLTNITFTGNIAGAGELGEGGAGGALYVFVPKREAWVALGEVDRAPETVLEMLGTRLEGNTATRGAAVLTTTPRIHVEGSTFRENQALNGAGVYLLGCEVGNGSLANNSFEWNQASYGGAAIFIDVSSPSTTRPSCDGCVYLNNSASFGTEAATTPVQLRLTQAGGDSGRDAPAHHSGDWFTPVLEALLLDAFGGVVNSSEQYVFQLGLASKGTSSEDASGVLFGQLEEAWVQGECRFETAGLVAEPNSNVTLVAQALSESFSSSSLLLNIAECQLGEALVNDICVRQGPTSPSLRGCLLMRQYLDLCGELRILSQAGSIGGYERGTLVVEFI</sequence>
<feature type="non-terminal residue" evidence="1">
    <location>
        <position position="1"/>
    </location>
</feature>
<gene>
    <name evidence="1" type="ORF">CYMTET_36058</name>
</gene>
<accession>A0AAE0F802</accession>
<keyword evidence="2" id="KW-1185">Reference proteome</keyword>
<dbReference type="PANTHER" id="PTHR11319:SF35">
    <property type="entry name" value="OUTER MEMBRANE PROTEIN PMPC-RELATED"/>
    <property type="match status" value="1"/>
</dbReference>
<name>A0AAE0F802_9CHLO</name>
<dbReference type="PANTHER" id="PTHR11319">
    <property type="entry name" value="G PROTEIN-COUPLED RECEPTOR-RELATED"/>
    <property type="match status" value="1"/>
</dbReference>
<evidence type="ECO:0000313" key="2">
    <source>
        <dbReference type="Proteomes" id="UP001190700"/>
    </source>
</evidence>
<reference evidence="1 2" key="1">
    <citation type="journal article" date="2015" name="Genome Biol. Evol.">
        <title>Comparative Genomics of a Bacterivorous Green Alga Reveals Evolutionary Causalities and Consequences of Phago-Mixotrophic Mode of Nutrition.</title>
        <authorList>
            <person name="Burns J.A."/>
            <person name="Paasch A."/>
            <person name="Narechania A."/>
            <person name="Kim E."/>
        </authorList>
    </citation>
    <scope>NUCLEOTIDE SEQUENCE [LARGE SCALE GENOMIC DNA]</scope>
    <source>
        <strain evidence="1 2">PLY_AMNH</strain>
    </source>
</reference>